<protein>
    <submittedName>
        <fullName evidence="2">Uncharacterized protein</fullName>
    </submittedName>
</protein>
<organism evidence="2 3">
    <name type="scientific">Oryza meyeriana var. granulata</name>
    <dbReference type="NCBI Taxonomy" id="110450"/>
    <lineage>
        <taxon>Eukaryota</taxon>
        <taxon>Viridiplantae</taxon>
        <taxon>Streptophyta</taxon>
        <taxon>Embryophyta</taxon>
        <taxon>Tracheophyta</taxon>
        <taxon>Spermatophyta</taxon>
        <taxon>Magnoliopsida</taxon>
        <taxon>Liliopsida</taxon>
        <taxon>Poales</taxon>
        <taxon>Poaceae</taxon>
        <taxon>BOP clade</taxon>
        <taxon>Oryzoideae</taxon>
        <taxon>Oryzeae</taxon>
        <taxon>Oryzinae</taxon>
        <taxon>Oryza</taxon>
        <taxon>Oryza meyeriana</taxon>
    </lineage>
</organism>
<feature type="compositionally biased region" description="Low complexity" evidence="1">
    <location>
        <begin position="36"/>
        <end position="48"/>
    </location>
</feature>
<feature type="region of interest" description="Disordered" evidence="1">
    <location>
        <begin position="36"/>
        <end position="62"/>
    </location>
</feature>
<proteinExistence type="predicted"/>
<keyword evidence="3" id="KW-1185">Reference proteome</keyword>
<evidence type="ECO:0000256" key="1">
    <source>
        <dbReference type="SAM" id="MobiDB-lite"/>
    </source>
</evidence>
<dbReference type="OrthoDB" id="550780at2759"/>
<dbReference type="Proteomes" id="UP000479710">
    <property type="component" value="Unassembled WGS sequence"/>
</dbReference>
<reference evidence="2 3" key="1">
    <citation type="submission" date="2019-11" db="EMBL/GenBank/DDBJ databases">
        <title>Whole genome sequence of Oryza granulata.</title>
        <authorList>
            <person name="Li W."/>
        </authorList>
    </citation>
    <scope>NUCLEOTIDE SEQUENCE [LARGE SCALE GENOMIC DNA]</scope>
    <source>
        <strain evidence="3">cv. Menghai</strain>
        <tissue evidence="2">Leaf</tissue>
    </source>
</reference>
<evidence type="ECO:0000313" key="3">
    <source>
        <dbReference type="Proteomes" id="UP000479710"/>
    </source>
</evidence>
<name>A0A6G1D1C4_9ORYZ</name>
<dbReference type="EMBL" id="SPHZ02000007">
    <property type="protein sequence ID" value="KAF0906236.1"/>
    <property type="molecule type" value="Genomic_DNA"/>
</dbReference>
<gene>
    <name evidence="2" type="ORF">E2562_009241</name>
</gene>
<sequence>MSQPASAAAAEEEHAAWAWAGALDVDDSDIRRCPASSLSPLRSSAASRPEGHGSAATRCVPAPAASLVHGTTRLRSPLLPSVGPAARGDGQAADPDFSLSPWLHALGSLGEIGYGEGRGWKRQEIAAIRGDRALYRARLVSTGIMA</sequence>
<dbReference type="AlphaFoldDB" id="A0A6G1D1C4"/>
<evidence type="ECO:0000313" key="2">
    <source>
        <dbReference type="EMBL" id="KAF0906236.1"/>
    </source>
</evidence>
<comment type="caution">
    <text evidence="2">The sequence shown here is derived from an EMBL/GenBank/DDBJ whole genome shotgun (WGS) entry which is preliminary data.</text>
</comment>
<accession>A0A6G1D1C4</accession>